<gene>
    <name evidence="2" type="ORF">LITE_LOCUS11526</name>
</gene>
<comment type="caution">
    <text evidence="2">The sequence shown here is derived from an EMBL/GenBank/DDBJ whole genome shotgun (WGS) entry which is preliminary data.</text>
</comment>
<feature type="compositionally biased region" description="Polar residues" evidence="1">
    <location>
        <begin position="14"/>
        <end position="26"/>
    </location>
</feature>
<organism evidence="2 3">
    <name type="scientific">Linum tenue</name>
    <dbReference type="NCBI Taxonomy" id="586396"/>
    <lineage>
        <taxon>Eukaryota</taxon>
        <taxon>Viridiplantae</taxon>
        <taxon>Streptophyta</taxon>
        <taxon>Embryophyta</taxon>
        <taxon>Tracheophyta</taxon>
        <taxon>Spermatophyta</taxon>
        <taxon>Magnoliopsida</taxon>
        <taxon>eudicotyledons</taxon>
        <taxon>Gunneridae</taxon>
        <taxon>Pentapetalae</taxon>
        <taxon>rosids</taxon>
        <taxon>fabids</taxon>
        <taxon>Malpighiales</taxon>
        <taxon>Linaceae</taxon>
        <taxon>Linum</taxon>
    </lineage>
</organism>
<feature type="region of interest" description="Disordered" evidence="1">
    <location>
        <begin position="1"/>
        <end position="27"/>
    </location>
</feature>
<dbReference type="AlphaFoldDB" id="A0AAV0IXK5"/>
<reference evidence="2" key="1">
    <citation type="submission" date="2022-08" db="EMBL/GenBank/DDBJ databases">
        <authorList>
            <person name="Gutierrez-Valencia J."/>
        </authorList>
    </citation>
    <scope>NUCLEOTIDE SEQUENCE</scope>
</reference>
<keyword evidence="3" id="KW-1185">Reference proteome</keyword>
<sequence>MEEEHVLDEKNNGGDPTNNSPSSAQGTGARKLFSTFLIEEEWYVAESDSDDVAEAIREDDLDDEIPEDDNPRCPTIPFKALEKQRYRRTWSSALIVIVLVVRSPSPSSRNG</sequence>
<proteinExistence type="predicted"/>
<evidence type="ECO:0000313" key="2">
    <source>
        <dbReference type="EMBL" id="CAI0402279.1"/>
    </source>
</evidence>
<accession>A0AAV0IXK5</accession>
<evidence type="ECO:0000256" key="1">
    <source>
        <dbReference type="SAM" id="MobiDB-lite"/>
    </source>
</evidence>
<name>A0AAV0IXK5_9ROSI</name>
<evidence type="ECO:0000313" key="3">
    <source>
        <dbReference type="Proteomes" id="UP001154282"/>
    </source>
</evidence>
<dbReference type="EMBL" id="CAMGYJ010000004">
    <property type="protein sequence ID" value="CAI0402279.1"/>
    <property type="molecule type" value="Genomic_DNA"/>
</dbReference>
<protein>
    <submittedName>
        <fullName evidence="2">Uncharacterized protein</fullName>
    </submittedName>
</protein>
<dbReference type="Proteomes" id="UP001154282">
    <property type="component" value="Unassembled WGS sequence"/>
</dbReference>